<feature type="coiled-coil region" evidence="1">
    <location>
        <begin position="3"/>
        <end position="34"/>
    </location>
</feature>
<keyword evidence="1" id="KW-0175">Coiled coil</keyword>
<proteinExistence type="predicted"/>
<dbReference type="Pfam" id="PF11363">
    <property type="entry name" value="DUF3164"/>
    <property type="match status" value="1"/>
</dbReference>
<dbReference type="EMBL" id="BK014680">
    <property type="protein sequence ID" value="DAD67520.1"/>
    <property type="molecule type" value="Genomic_DNA"/>
</dbReference>
<evidence type="ECO:0008006" key="3">
    <source>
        <dbReference type="Google" id="ProtNLM"/>
    </source>
</evidence>
<dbReference type="InterPro" id="IPR021505">
    <property type="entry name" value="Phage_B3_Orf6"/>
</dbReference>
<reference evidence="2" key="1">
    <citation type="journal article" date="2021" name="Proc. Natl. Acad. Sci. U.S.A.">
        <title>A Catalog of Tens of Thousands of Viruses from Human Metagenomes Reveals Hidden Associations with Chronic Diseases.</title>
        <authorList>
            <person name="Tisza M.J."/>
            <person name="Buck C.B."/>
        </authorList>
    </citation>
    <scope>NUCLEOTIDE SEQUENCE</scope>
    <source>
        <strain evidence="2">Ct60x17</strain>
    </source>
</reference>
<organism evidence="2">
    <name type="scientific">Siphoviridae sp. ct60x17</name>
    <dbReference type="NCBI Taxonomy" id="2823565"/>
    <lineage>
        <taxon>Viruses</taxon>
        <taxon>Duplodnaviria</taxon>
        <taxon>Heunggongvirae</taxon>
        <taxon>Uroviricota</taxon>
        <taxon>Caudoviricetes</taxon>
    </lineage>
</organism>
<name>A0A8S5LC57_9CAUD</name>
<evidence type="ECO:0000256" key="1">
    <source>
        <dbReference type="SAM" id="Coils"/>
    </source>
</evidence>
<evidence type="ECO:0000313" key="2">
    <source>
        <dbReference type="EMBL" id="DAD67520.1"/>
    </source>
</evidence>
<accession>A0A8S5LC57</accession>
<sequence length="232" mass="26181">MTVDLTKLTADELKAELQRREQAQNENREAYKALVNEAIPQIIGKLQNYSEQMAEIKLHTFEALKILLDTKNEVYDVKGDQQSHTFTDTHGNTITYGFRVIDNWDDTVNAGIEKVRDFIASLAKDDDSAKLVTVINRLLKKDTKGNLKASRVLELTRVAKEFNSPAFTDAVTIIAQAYRPQRSAFYIEANTIDEQGKKCNIPLSLSSVDFPPGTDIKNLFPVHEKYEEQASA</sequence>
<protein>
    <recommendedName>
        <fullName evidence="3">DUF3164 family protein</fullName>
    </recommendedName>
</protein>